<keyword evidence="1" id="KW-0805">Transcription regulation</keyword>
<dbReference type="Pfam" id="PF12833">
    <property type="entry name" value="HTH_18"/>
    <property type="match status" value="1"/>
</dbReference>
<dbReference type="InterPro" id="IPR009057">
    <property type="entry name" value="Homeodomain-like_sf"/>
</dbReference>
<keyword evidence="2" id="KW-0238">DNA-binding</keyword>
<evidence type="ECO:0000256" key="1">
    <source>
        <dbReference type="ARBA" id="ARBA00023015"/>
    </source>
</evidence>
<accession>A0A1G7H8F3</accession>
<dbReference type="SUPFAM" id="SSF46689">
    <property type="entry name" value="Homeodomain-like"/>
    <property type="match status" value="1"/>
</dbReference>
<keyword evidence="6" id="KW-1185">Reference proteome</keyword>
<proteinExistence type="predicted"/>
<dbReference type="PANTHER" id="PTHR43280:SF32">
    <property type="entry name" value="TRANSCRIPTIONAL REGULATORY PROTEIN"/>
    <property type="match status" value="1"/>
</dbReference>
<dbReference type="Proteomes" id="UP000199203">
    <property type="component" value="Unassembled WGS sequence"/>
</dbReference>
<dbReference type="EMBL" id="FNBH01000001">
    <property type="protein sequence ID" value="SDE96665.1"/>
    <property type="molecule type" value="Genomic_DNA"/>
</dbReference>
<dbReference type="GO" id="GO:0043565">
    <property type="term" value="F:sequence-specific DNA binding"/>
    <property type="evidence" value="ECO:0007669"/>
    <property type="project" value="InterPro"/>
</dbReference>
<dbReference type="AlphaFoldDB" id="A0A1G7H8F3"/>
<dbReference type="Gene3D" id="1.10.10.60">
    <property type="entry name" value="Homeodomain-like"/>
    <property type="match status" value="1"/>
</dbReference>
<evidence type="ECO:0000256" key="2">
    <source>
        <dbReference type="ARBA" id="ARBA00023125"/>
    </source>
</evidence>
<evidence type="ECO:0000259" key="4">
    <source>
        <dbReference type="PROSITE" id="PS01124"/>
    </source>
</evidence>
<feature type="domain" description="HTH araC/xylS-type" evidence="4">
    <location>
        <begin position="217"/>
        <end position="298"/>
    </location>
</feature>
<keyword evidence="3" id="KW-0804">Transcription</keyword>
<evidence type="ECO:0000313" key="5">
    <source>
        <dbReference type="EMBL" id="SDE96665.1"/>
    </source>
</evidence>
<name>A0A1G7H8F3_9FLAO</name>
<dbReference type="STRING" id="454006.SAMN05421825_0717"/>
<dbReference type="GO" id="GO:0003700">
    <property type="term" value="F:DNA-binding transcription factor activity"/>
    <property type="evidence" value="ECO:0007669"/>
    <property type="project" value="InterPro"/>
</dbReference>
<protein>
    <submittedName>
        <fullName evidence="5">Helix-turn-helix domain-containing protein</fullName>
    </submittedName>
</protein>
<dbReference type="PROSITE" id="PS01124">
    <property type="entry name" value="HTH_ARAC_FAMILY_2"/>
    <property type="match status" value="1"/>
</dbReference>
<gene>
    <name evidence="5" type="ORF">SAMN05421825_0717</name>
</gene>
<dbReference type="InterPro" id="IPR018060">
    <property type="entry name" value="HTH_AraC"/>
</dbReference>
<organism evidence="5 6">
    <name type="scientific">Epilithonimonas hungarica</name>
    <dbReference type="NCBI Taxonomy" id="454006"/>
    <lineage>
        <taxon>Bacteria</taxon>
        <taxon>Pseudomonadati</taxon>
        <taxon>Bacteroidota</taxon>
        <taxon>Flavobacteriia</taxon>
        <taxon>Flavobacteriales</taxon>
        <taxon>Weeksellaceae</taxon>
        <taxon>Chryseobacterium group</taxon>
        <taxon>Epilithonimonas</taxon>
    </lineage>
</organism>
<sequence length="304" mass="34837">MIDTHSIDVYAPQIAEVKDPSGGFFTVAHLGEFSKESLDATSKYSRRDFYKISLITGDASYFYQGMEYKNKKDEWSLVFTNCEVPYRWEVHDGVCNGYACMFTEDFLPLHTFLRPADLIVFKNEGQSVFKLNDEEVAHFKVIFEKMFEEQSSSYVNKYDLLFLYVLECIHAALKLQPNIRNRSQSAASQLAQSFKRLLASQFPIVYPNNIMTLCTPKQFSDKLAIHTNSLNRALKEVTGKTTTQLINERIIQEARALLAHSNLSISEISLSLGFEEPTHFTRTFRTLTGQTPTLFRSLIDNGHF</sequence>
<evidence type="ECO:0000256" key="3">
    <source>
        <dbReference type="ARBA" id="ARBA00023163"/>
    </source>
</evidence>
<reference evidence="6" key="1">
    <citation type="submission" date="2016-10" db="EMBL/GenBank/DDBJ databases">
        <authorList>
            <person name="Varghese N."/>
            <person name="Submissions S."/>
        </authorList>
    </citation>
    <scope>NUCLEOTIDE SEQUENCE [LARGE SCALE GENOMIC DNA]</scope>
    <source>
        <strain evidence="6">DSM 19684</strain>
    </source>
</reference>
<dbReference type="InterPro" id="IPR020449">
    <property type="entry name" value="Tscrpt_reg_AraC-type_HTH"/>
</dbReference>
<dbReference type="PRINTS" id="PR00032">
    <property type="entry name" value="HTHARAC"/>
</dbReference>
<dbReference type="SMART" id="SM00342">
    <property type="entry name" value="HTH_ARAC"/>
    <property type="match status" value="1"/>
</dbReference>
<dbReference type="PANTHER" id="PTHR43280">
    <property type="entry name" value="ARAC-FAMILY TRANSCRIPTIONAL REGULATOR"/>
    <property type="match status" value="1"/>
</dbReference>
<dbReference type="OrthoDB" id="646090at2"/>
<evidence type="ECO:0000313" key="6">
    <source>
        <dbReference type="Proteomes" id="UP000199203"/>
    </source>
</evidence>
<dbReference type="RefSeq" id="WP_089871389.1">
    <property type="nucleotide sequence ID" value="NZ_FNBH01000001.1"/>
</dbReference>